<reference evidence="2" key="1">
    <citation type="submission" date="2020-02" db="EMBL/GenBank/DDBJ databases">
        <authorList>
            <person name="Meier V. D."/>
        </authorList>
    </citation>
    <scope>NUCLEOTIDE SEQUENCE</scope>
    <source>
        <strain evidence="2">AVDCRST_MAG68</strain>
    </source>
</reference>
<feature type="compositionally biased region" description="Basic residues" evidence="1">
    <location>
        <begin position="90"/>
        <end position="111"/>
    </location>
</feature>
<evidence type="ECO:0000256" key="1">
    <source>
        <dbReference type="SAM" id="MobiDB-lite"/>
    </source>
</evidence>
<feature type="compositionally biased region" description="Basic residues" evidence="1">
    <location>
        <begin position="67"/>
        <end position="80"/>
    </location>
</feature>
<organism evidence="2">
    <name type="scientific">uncultured Gemmatimonadota bacterium</name>
    <dbReference type="NCBI Taxonomy" id="203437"/>
    <lineage>
        <taxon>Bacteria</taxon>
        <taxon>Pseudomonadati</taxon>
        <taxon>Gemmatimonadota</taxon>
        <taxon>environmental samples</taxon>
    </lineage>
</organism>
<feature type="compositionally biased region" description="Basic residues" evidence="1">
    <location>
        <begin position="132"/>
        <end position="155"/>
    </location>
</feature>
<sequence>DQKDPDPRPRRTGLRRPSGPGGGAARHAAPPGRGRHGAHRDSQPGRGAVPGRAHRLRAQRDDGAPARHGRGAHHPLRGRARPGAQPGRAARAHGLARRAHRRLYAGRRGRRDRPPDRLRRSRRPVGHPPDHRPHRRRRHAPGRRHRRGARLHAGPRRVAGLPHAPAAWVRPARGQRRRVAEPL</sequence>
<gene>
    <name evidence="2" type="ORF">AVDCRST_MAG68-3025</name>
</gene>
<evidence type="ECO:0000313" key="2">
    <source>
        <dbReference type="EMBL" id="CAA9340733.1"/>
    </source>
</evidence>
<proteinExistence type="predicted"/>
<feature type="region of interest" description="Disordered" evidence="1">
    <location>
        <begin position="1"/>
        <end position="183"/>
    </location>
</feature>
<name>A0A6J4LV20_9BACT</name>
<dbReference type="AlphaFoldDB" id="A0A6J4LV20"/>
<dbReference type="EMBL" id="CADCTW010000141">
    <property type="protein sequence ID" value="CAA9340733.1"/>
    <property type="molecule type" value="Genomic_DNA"/>
</dbReference>
<accession>A0A6J4LV20</accession>
<protein>
    <submittedName>
        <fullName evidence="2">Uncharacterized protein</fullName>
    </submittedName>
</protein>
<feature type="non-terminal residue" evidence="2">
    <location>
        <position position="1"/>
    </location>
</feature>
<feature type="non-terminal residue" evidence="2">
    <location>
        <position position="183"/>
    </location>
</feature>